<protein>
    <submittedName>
        <fullName evidence="2">Uncharacterized protein</fullName>
    </submittedName>
</protein>
<reference evidence="2 3" key="1">
    <citation type="submission" date="2019-05" db="EMBL/GenBank/DDBJ databases">
        <title>Another draft genome of Portunus trituberculatus and its Hox gene families provides insights of decapod evolution.</title>
        <authorList>
            <person name="Jeong J.-H."/>
            <person name="Song I."/>
            <person name="Kim S."/>
            <person name="Choi T."/>
            <person name="Kim D."/>
            <person name="Ryu S."/>
            <person name="Kim W."/>
        </authorList>
    </citation>
    <scope>NUCLEOTIDE SEQUENCE [LARGE SCALE GENOMIC DNA]</scope>
    <source>
        <tissue evidence="2">Muscle</tissue>
    </source>
</reference>
<feature type="region of interest" description="Disordered" evidence="1">
    <location>
        <begin position="54"/>
        <end position="88"/>
    </location>
</feature>
<keyword evidence="3" id="KW-1185">Reference proteome</keyword>
<accession>A0A5B7JLC5</accession>
<dbReference type="EMBL" id="VSRR010102111">
    <property type="protein sequence ID" value="MPC95405.1"/>
    <property type="molecule type" value="Genomic_DNA"/>
</dbReference>
<feature type="region of interest" description="Disordered" evidence="1">
    <location>
        <begin position="1"/>
        <end position="21"/>
    </location>
</feature>
<proteinExistence type="predicted"/>
<organism evidence="2 3">
    <name type="scientific">Portunus trituberculatus</name>
    <name type="common">Swimming crab</name>
    <name type="synonym">Neptunus trituberculatus</name>
    <dbReference type="NCBI Taxonomy" id="210409"/>
    <lineage>
        <taxon>Eukaryota</taxon>
        <taxon>Metazoa</taxon>
        <taxon>Ecdysozoa</taxon>
        <taxon>Arthropoda</taxon>
        <taxon>Crustacea</taxon>
        <taxon>Multicrustacea</taxon>
        <taxon>Malacostraca</taxon>
        <taxon>Eumalacostraca</taxon>
        <taxon>Eucarida</taxon>
        <taxon>Decapoda</taxon>
        <taxon>Pleocyemata</taxon>
        <taxon>Brachyura</taxon>
        <taxon>Eubrachyura</taxon>
        <taxon>Portunoidea</taxon>
        <taxon>Portunidae</taxon>
        <taxon>Portuninae</taxon>
        <taxon>Portunus</taxon>
    </lineage>
</organism>
<evidence type="ECO:0000256" key="1">
    <source>
        <dbReference type="SAM" id="MobiDB-lite"/>
    </source>
</evidence>
<evidence type="ECO:0000313" key="2">
    <source>
        <dbReference type="EMBL" id="MPC95405.1"/>
    </source>
</evidence>
<dbReference type="AlphaFoldDB" id="A0A5B7JLC5"/>
<gene>
    <name evidence="2" type="ORF">E2C01_090615</name>
</gene>
<evidence type="ECO:0000313" key="3">
    <source>
        <dbReference type="Proteomes" id="UP000324222"/>
    </source>
</evidence>
<feature type="compositionally biased region" description="Basic and acidic residues" evidence="1">
    <location>
        <begin position="54"/>
        <end position="64"/>
    </location>
</feature>
<sequence>MVVSCLGDEDSERRHTGLAEPGNSIGTQYFLYHTASDAAGSPSGPRVARLERLSGVSKRSEMKMNETQGRGKAGGGCRASQQDGQKTS</sequence>
<feature type="compositionally biased region" description="Polar residues" evidence="1">
    <location>
        <begin position="79"/>
        <end position="88"/>
    </location>
</feature>
<dbReference type="Proteomes" id="UP000324222">
    <property type="component" value="Unassembled WGS sequence"/>
</dbReference>
<name>A0A5B7JLC5_PORTR</name>
<comment type="caution">
    <text evidence="2">The sequence shown here is derived from an EMBL/GenBank/DDBJ whole genome shotgun (WGS) entry which is preliminary data.</text>
</comment>